<evidence type="ECO:0000256" key="2">
    <source>
        <dbReference type="ARBA" id="ARBA00023125"/>
    </source>
</evidence>
<gene>
    <name evidence="5" type="ordered locus">LFE_0422</name>
</gene>
<evidence type="ECO:0000256" key="3">
    <source>
        <dbReference type="ARBA" id="ARBA00023163"/>
    </source>
</evidence>
<dbReference type="eggNOG" id="COG0640">
    <property type="taxonomic scope" value="Bacteria"/>
</dbReference>
<dbReference type="SMART" id="SM00418">
    <property type="entry name" value="HTH_ARSR"/>
    <property type="match status" value="1"/>
</dbReference>
<evidence type="ECO:0000313" key="5">
    <source>
        <dbReference type="EMBL" id="BAM06143.1"/>
    </source>
</evidence>
<proteinExistence type="predicted"/>
<dbReference type="CDD" id="cd00090">
    <property type="entry name" value="HTH_ARSR"/>
    <property type="match status" value="1"/>
</dbReference>
<dbReference type="Proteomes" id="UP000007382">
    <property type="component" value="Chromosome"/>
</dbReference>
<evidence type="ECO:0000256" key="1">
    <source>
        <dbReference type="ARBA" id="ARBA00023015"/>
    </source>
</evidence>
<keyword evidence="1" id="KW-0805">Transcription regulation</keyword>
<dbReference type="PROSITE" id="PS50987">
    <property type="entry name" value="HTH_ARSR_2"/>
    <property type="match status" value="1"/>
</dbReference>
<feature type="domain" description="HTH arsR-type" evidence="4">
    <location>
        <begin position="13"/>
        <end position="106"/>
    </location>
</feature>
<dbReference type="Pfam" id="PF01022">
    <property type="entry name" value="HTH_5"/>
    <property type="match status" value="1"/>
</dbReference>
<keyword evidence="2" id="KW-0238">DNA-binding</keyword>
<dbReference type="InterPro" id="IPR051011">
    <property type="entry name" value="Metal_resp_trans_reg"/>
</dbReference>
<evidence type="ECO:0000259" key="4">
    <source>
        <dbReference type="PROSITE" id="PS50987"/>
    </source>
</evidence>
<name>I0ILJ4_LEPFC</name>
<evidence type="ECO:0000313" key="6">
    <source>
        <dbReference type="Proteomes" id="UP000007382"/>
    </source>
</evidence>
<dbReference type="GO" id="GO:0003677">
    <property type="term" value="F:DNA binding"/>
    <property type="evidence" value="ECO:0007669"/>
    <property type="project" value="UniProtKB-KW"/>
</dbReference>
<dbReference type="GO" id="GO:0003700">
    <property type="term" value="F:DNA-binding transcription factor activity"/>
    <property type="evidence" value="ECO:0007669"/>
    <property type="project" value="InterPro"/>
</dbReference>
<sequence>MRVDDDKQTTAKIQPSKASKGARCLRVLGHPARLLVIAVLSEGPRSVNDLAGLVGVSQSNLSQHLSLLKDKGVIDSVRDGHQVFYRIVNPKVMEFMRLMEELFCHE</sequence>
<keyword evidence="6" id="KW-1185">Reference proteome</keyword>
<dbReference type="PANTHER" id="PTHR43132">
    <property type="entry name" value="ARSENICAL RESISTANCE OPERON REPRESSOR ARSR-RELATED"/>
    <property type="match status" value="1"/>
</dbReference>
<dbReference type="KEGG" id="lfc:LFE_0422"/>
<dbReference type="SUPFAM" id="SSF46785">
    <property type="entry name" value="Winged helix' DNA-binding domain"/>
    <property type="match status" value="1"/>
</dbReference>
<dbReference type="Gene3D" id="1.10.10.10">
    <property type="entry name" value="Winged helix-like DNA-binding domain superfamily/Winged helix DNA-binding domain"/>
    <property type="match status" value="1"/>
</dbReference>
<keyword evidence="3" id="KW-0804">Transcription</keyword>
<dbReference type="InterPro" id="IPR036390">
    <property type="entry name" value="WH_DNA-bd_sf"/>
</dbReference>
<dbReference type="OrthoDB" id="9800049at2"/>
<dbReference type="STRING" id="1162668.LFE_0422"/>
<dbReference type="NCBIfam" id="NF033788">
    <property type="entry name" value="HTH_metalloreg"/>
    <property type="match status" value="1"/>
</dbReference>
<organism evidence="5 6">
    <name type="scientific">Leptospirillum ferrooxidans (strain C2-3)</name>
    <dbReference type="NCBI Taxonomy" id="1162668"/>
    <lineage>
        <taxon>Bacteria</taxon>
        <taxon>Pseudomonadati</taxon>
        <taxon>Nitrospirota</taxon>
        <taxon>Nitrospiria</taxon>
        <taxon>Nitrospirales</taxon>
        <taxon>Nitrospiraceae</taxon>
        <taxon>Leptospirillum</taxon>
    </lineage>
</organism>
<dbReference type="AlphaFoldDB" id="I0ILJ4"/>
<dbReference type="PANTHER" id="PTHR43132:SF2">
    <property type="entry name" value="ARSENICAL RESISTANCE OPERON REPRESSOR ARSR-RELATED"/>
    <property type="match status" value="1"/>
</dbReference>
<dbReference type="PATRIC" id="fig|1162668.3.peg.493"/>
<reference evidence="5 6" key="1">
    <citation type="journal article" date="2012" name="J. Bacteriol.">
        <title>Complete Genome Sequence of Leptospirillum ferrooxidans Strain C2-3, Isolated from a Fresh Volcanic Ash Deposit on the Island of Miyake, Japan.</title>
        <authorList>
            <person name="Fujimura R."/>
            <person name="Sato Y."/>
            <person name="Nishizawa T."/>
            <person name="Oshima K."/>
            <person name="Kim S.-W."/>
            <person name="Hattori M."/>
            <person name="Kamijo T."/>
            <person name="Ohta H."/>
        </authorList>
    </citation>
    <scope>NUCLEOTIDE SEQUENCE [LARGE SCALE GENOMIC DNA]</scope>
    <source>
        <strain evidence="5 6">C2-3</strain>
    </source>
</reference>
<dbReference type="InterPro" id="IPR001845">
    <property type="entry name" value="HTH_ArsR_DNA-bd_dom"/>
</dbReference>
<reference evidence="6" key="2">
    <citation type="submission" date="2012-03" db="EMBL/GenBank/DDBJ databases">
        <title>The complete genome sequence of the pioneer microbe on fresh volcanic deposit, Leptospirillum ferrooxidans strain C2-3.</title>
        <authorList>
            <person name="Fujimura R."/>
            <person name="Sato Y."/>
            <person name="Nishizawa T."/>
            <person name="Nanba K."/>
            <person name="Oshima K."/>
            <person name="Hattori M."/>
            <person name="Kamijo T."/>
            <person name="Ohta H."/>
        </authorList>
    </citation>
    <scope>NUCLEOTIDE SEQUENCE [LARGE SCALE GENOMIC DNA]</scope>
    <source>
        <strain evidence="6">C2-3</strain>
    </source>
</reference>
<dbReference type="InterPro" id="IPR036388">
    <property type="entry name" value="WH-like_DNA-bd_sf"/>
</dbReference>
<protein>
    <submittedName>
        <fullName evidence="5">Putative transcriptional regulator, ArsR family</fullName>
    </submittedName>
</protein>
<dbReference type="RefSeq" id="WP_014448636.1">
    <property type="nucleotide sequence ID" value="NC_017094.1"/>
</dbReference>
<dbReference type="EMBL" id="AP012342">
    <property type="protein sequence ID" value="BAM06143.1"/>
    <property type="molecule type" value="Genomic_DNA"/>
</dbReference>
<dbReference type="InterPro" id="IPR011991">
    <property type="entry name" value="ArsR-like_HTH"/>
</dbReference>
<dbReference type="HOGENOM" id="CLU_097806_6_2_0"/>
<dbReference type="PRINTS" id="PR00778">
    <property type="entry name" value="HTHARSR"/>
</dbReference>
<accession>I0ILJ4</accession>